<dbReference type="KEGG" id="nml:Namu_3117"/>
<accession>C8XBU6</accession>
<feature type="domain" description="VTC" evidence="1">
    <location>
        <begin position="34"/>
        <end position="244"/>
    </location>
</feature>
<dbReference type="HOGENOM" id="CLU_068202_0_0_11"/>
<reference evidence="3" key="1">
    <citation type="submission" date="2009-09" db="EMBL/GenBank/DDBJ databases">
        <title>The complete genome of Nakamurella multipartita DSM 44233.</title>
        <authorList>
            <consortium name="US DOE Joint Genome Institute (JGI-PGF)"/>
            <person name="Lucas S."/>
            <person name="Copeland A."/>
            <person name="Lapidus A."/>
            <person name="Glavina del Rio T."/>
            <person name="Dalin E."/>
            <person name="Tice H."/>
            <person name="Bruce D."/>
            <person name="Goodwin L."/>
            <person name="Pitluck S."/>
            <person name="Kyrpides N."/>
            <person name="Mavromatis K."/>
            <person name="Ivanova N."/>
            <person name="Ovchinnikova G."/>
            <person name="Sims D."/>
            <person name="Meincke L."/>
            <person name="Brettin T."/>
            <person name="Detter J.C."/>
            <person name="Han C."/>
            <person name="Larimer F."/>
            <person name="Land M."/>
            <person name="Hauser L."/>
            <person name="Markowitz V."/>
            <person name="Cheng J.-F."/>
            <person name="Hugenholtz P."/>
            <person name="Woyke T."/>
            <person name="Wu D."/>
            <person name="Klenk H.-P."/>
            <person name="Eisen J.A."/>
        </authorList>
    </citation>
    <scope>NUCLEOTIDE SEQUENCE [LARGE SCALE GENOMIC DNA]</scope>
    <source>
        <strain evidence="3">ATCC 700099 / DSM 44233 / CIP 104796 / JCM 9543 / NBRC 105858 / Y-104</strain>
    </source>
</reference>
<dbReference type="eggNOG" id="COG3025">
    <property type="taxonomic scope" value="Bacteria"/>
</dbReference>
<dbReference type="Pfam" id="PF09359">
    <property type="entry name" value="VTC"/>
    <property type="match status" value="1"/>
</dbReference>
<dbReference type="RefSeq" id="WP_015748318.1">
    <property type="nucleotide sequence ID" value="NC_013235.1"/>
</dbReference>
<dbReference type="InterPro" id="IPR018966">
    <property type="entry name" value="VTC_domain"/>
</dbReference>
<proteinExistence type="predicted"/>
<dbReference type="InParanoid" id="C8XBU6"/>
<dbReference type="Proteomes" id="UP000002218">
    <property type="component" value="Chromosome"/>
</dbReference>
<evidence type="ECO:0000313" key="3">
    <source>
        <dbReference type="Proteomes" id="UP000002218"/>
    </source>
</evidence>
<gene>
    <name evidence="2" type="ordered locus">Namu_3117</name>
</gene>
<dbReference type="GO" id="GO:0006799">
    <property type="term" value="P:polyphosphate biosynthetic process"/>
    <property type="evidence" value="ECO:0007669"/>
    <property type="project" value="UniProtKB-ARBA"/>
</dbReference>
<name>C8XBU6_NAKMY</name>
<reference evidence="2 3" key="2">
    <citation type="journal article" date="2010" name="Stand. Genomic Sci.">
        <title>Complete genome sequence of Nakamurella multipartita type strain (Y-104).</title>
        <authorList>
            <person name="Tice H."/>
            <person name="Mayilraj S."/>
            <person name="Sims D."/>
            <person name="Lapidus A."/>
            <person name="Nolan M."/>
            <person name="Lucas S."/>
            <person name="Glavina Del Rio T."/>
            <person name="Copeland A."/>
            <person name="Cheng J.F."/>
            <person name="Meincke L."/>
            <person name="Bruce D."/>
            <person name="Goodwin L."/>
            <person name="Pitluck S."/>
            <person name="Ivanova N."/>
            <person name="Mavromatis K."/>
            <person name="Ovchinnikova G."/>
            <person name="Pati A."/>
            <person name="Chen A."/>
            <person name="Palaniappan K."/>
            <person name="Land M."/>
            <person name="Hauser L."/>
            <person name="Chang Y.J."/>
            <person name="Jeffries C.D."/>
            <person name="Detter J.C."/>
            <person name="Brettin T."/>
            <person name="Rohde M."/>
            <person name="Goker M."/>
            <person name="Bristow J."/>
            <person name="Eisen J.A."/>
            <person name="Markowitz V."/>
            <person name="Hugenholtz P."/>
            <person name="Kyrpides N.C."/>
            <person name="Klenk H.P."/>
            <person name="Chen F."/>
        </authorList>
    </citation>
    <scope>NUCLEOTIDE SEQUENCE [LARGE SCALE GENOMIC DNA]</scope>
    <source>
        <strain evidence="3">ATCC 700099 / DSM 44233 / CIP 104796 / JCM 9543 / NBRC 105858 / Y-104</strain>
    </source>
</reference>
<evidence type="ECO:0000313" key="2">
    <source>
        <dbReference type="EMBL" id="ACV79450.1"/>
    </source>
</evidence>
<dbReference type="SUPFAM" id="SSF55154">
    <property type="entry name" value="CYTH-like phosphatases"/>
    <property type="match status" value="1"/>
</dbReference>
<dbReference type="InterPro" id="IPR042267">
    <property type="entry name" value="VTC_sf"/>
</dbReference>
<dbReference type="InterPro" id="IPR033469">
    <property type="entry name" value="CYTH-like_dom_sf"/>
</dbReference>
<protein>
    <recommendedName>
        <fullName evidence="1">VTC domain-containing protein</fullName>
    </recommendedName>
</protein>
<dbReference type="STRING" id="479431.Namu_3117"/>
<dbReference type="AlphaFoldDB" id="C8XBU6"/>
<dbReference type="OrthoDB" id="148766at2"/>
<dbReference type="Gene3D" id="3.20.100.30">
    <property type="entry name" value="VTC, catalytic tunnel domain"/>
    <property type="match status" value="1"/>
</dbReference>
<dbReference type="CDD" id="cd07750">
    <property type="entry name" value="PolyPPase_VTC_like"/>
    <property type="match status" value="1"/>
</dbReference>
<dbReference type="EMBL" id="CP001737">
    <property type="protein sequence ID" value="ACV79450.1"/>
    <property type="molecule type" value="Genomic_DNA"/>
</dbReference>
<evidence type="ECO:0000259" key="1">
    <source>
        <dbReference type="Pfam" id="PF09359"/>
    </source>
</evidence>
<organism evidence="2 3">
    <name type="scientific">Nakamurella multipartita (strain ATCC 700099 / DSM 44233 / CIP 104796 / JCM 9543 / NBRC 105858 / Y-104)</name>
    <name type="common">Microsphaera multipartita</name>
    <dbReference type="NCBI Taxonomy" id="479431"/>
    <lineage>
        <taxon>Bacteria</taxon>
        <taxon>Bacillati</taxon>
        <taxon>Actinomycetota</taxon>
        <taxon>Actinomycetes</taxon>
        <taxon>Nakamurellales</taxon>
        <taxon>Nakamurellaceae</taxon>
        <taxon>Nakamurella</taxon>
    </lineage>
</organism>
<sequence length="265" mass="30018" precursor="true">MTITEIRPAASTVEPEFDVIELPELLERAALQDRVDRKYLLPAAALDPVLIDLAAQARMLQIDGRRDFGYESVYFDTPDLACYTLAARRRRRRFKIRTRSYLNPAPGSAACWLEVKTRDRRGHTVKQRQPHQGSPDTLDRAGREFTDHVVVGAQLPGTWGVPLQPTLITRYRRRTLFLPASRSRVTVDTDLRWSLPDGREIAVPGLSIVETKTVGPACAADKLLWRNGSRPSLVSKYGTGLAALRPELPAHKWHRVLNRYFWSPS</sequence>
<keyword evidence="3" id="KW-1185">Reference proteome</keyword>